<feature type="domain" description="RRM" evidence="3">
    <location>
        <begin position="7"/>
        <end position="80"/>
    </location>
</feature>
<dbReference type="PANTHER" id="PTHR45880:SF1">
    <property type="entry name" value="RNA-BINDING MOTIF PROTEIN, X-LINKED 2"/>
    <property type="match status" value="1"/>
</dbReference>
<dbReference type="GO" id="GO:0005686">
    <property type="term" value="C:U2 snRNP"/>
    <property type="evidence" value="ECO:0007669"/>
    <property type="project" value="EnsemblFungi"/>
</dbReference>
<dbReference type="Pfam" id="PF00076">
    <property type="entry name" value="RRM_1"/>
    <property type="match status" value="1"/>
</dbReference>
<dbReference type="InterPro" id="IPR000504">
    <property type="entry name" value="RRM_dom"/>
</dbReference>
<evidence type="ECO:0000313" key="6">
    <source>
        <dbReference type="Proteomes" id="UP000000559"/>
    </source>
</evidence>
<dbReference type="STRING" id="237561.A0A1D8PKA1"/>
<dbReference type="AlphaFoldDB" id="A0A1D8PKA1"/>
<reference evidence="5 6" key="2">
    <citation type="journal article" date="2007" name="Genome Biol.">
        <title>Assembly of the Candida albicans genome into sixteen supercontigs aligned on the eight chromosomes.</title>
        <authorList>
            <person name="van het Hoog M."/>
            <person name="Rast T.J."/>
            <person name="Martchenko M."/>
            <person name="Grindle S."/>
            <person name="Dignard D."/>
            <person name="Hogues H."/>
            <person name="Cuomo C."/>
            <person name="Berriman M."/>
            <person name="Scherer S."/>
            <person name="Magee B.B."/>
            <person name="Whiteway M."/>
            <person name="Chibana H."/>
            <person name="Nantel A."/>
            <person name="Magee P.T."/>
        </authorList>
    </citation>
    <scope>GENOME REANNOTATION</scope>
    <source>
        <strain evidence="6">SC5314 / ATCC MYA-2876</strain>
    </source>
</reference>
<keyword evidence="6" id="KW-1185">Reference proteome</keyword>
<dbReference type="eggNOG" id="KOG0114">
    <property type="taxonomic scope" value="Eukaryota"/>
</dbReference>
<dbReference type="RefSeq" id="XP_714695.1">
    <property type="nucleotide sequence ID" value="XM_709602.1"/>
</dbReference>
<keyword evidence="1 2" id="KW-0694">RNA-binding</keyword>
<dbReference type="SMR" id="A0A1D8PKA1"/>
<evidence type="ECO:0000256" key="1">
    <source>
        <dbReference type="ARBA" id="ARBA00022884"/>
    </source>
</evidence>
<protein>
    <recommendedName>
        <fullName evidence="3">RRM domain-containing protein</fullName>
    </recommendedName>
</protein>
<dbReference type="OMA" id="VLYYRSN"/>
<gene>
    <name evidence="5" type="ordered locus">CAALFM_C305540CA</name>
    <name evidence="4" type="ordered locus">orf19.6989</name>
</gene>
<dbReference type="CGD" id="CAL0000175395">
    <property type="gene designation" value="orf19.6989"/>
</dbReference>
<dbReference type="SMART" id="SM00360">
    <property type="entry name" value="RRM"/>
    <property type="match status" value="1"/>
</dbReference>
<evidence type="ECO:0000313" key="4">
    <source>
        <dbReference type="CGD" id="CAL0000175395"/>
    </source>
</evidence>
<dbReference type="SUPFAM" id="SSF54928">
    <property type="entry name" value="RNA-binding domain, RBD"/>
    <property type="match status" value="1"/>
</dbReference>
<dbReference type="PANTHER" id="PTHR45880">
    <property type="entry name" value="RNA-BINDING MOTIF PROTEIN, X-LINKED 2"/>
    <property type="match status" value="1"/>
</dbReference>
<dbReference type="Gene3D" id="3.30.70.330">
    <property type="match status" value="1"/>
</dbReference>
<reference evidence="5 6" key="3">
    <citation type="journal article" date="2013" name="Genome Biol.">
        <title>Assembly of a phased diploid Candida albicans genome facilitates allele-specific measurements and provides a simple model for repeat and indel structure.</title>
        <authorList>
            <person name="Muzzey D."/>
            <person name="Schwartz K."/>
            <person name="Weissman J.S."/>
            <person name="Sherlock G."/>
        </authorList>
    </citation>
    <scope>NUCLEOTIDE SEQUENCE [LARGE SCALE GENOMIC DNA]</scope>
    <source>
        <strain evidence="6">SC5314 / ATCC MYA-2876</strain>
    </source>
</reference>
<dbReference type="InterPro" id="IPR035979">
    <property type="entry name" value="RBD_domain_sf"/>
</dbReference>
<dbReference type="GO" id="GO:0003723">
    <property type="term" value="F:RNA binding"/>
    <property type="evidence" value="ECO:0007669"/>
    <property type="project" value="UniProtKB-UniRule"/>
</dbReference>
<dbReference type="InterPro" id="IPR051847">
    <property type="entry name" value="RNA_proc/Spliceosome_comp"/>
</dbReference>
<evidence type="ECO:0000256" key="2">
    <source>
        <dbReference type="PROSITE-ProRule" id="PRU00176"/>
    </source>
</evidence>
<dbReference type="OrthoDB" id="275748at2759"/>
<dbReference type="InterPro" id="IPR012677">
    <property type="entry name" value="Nucleotide-bd_a/b_plait_sf"/>
</dbReference>
<dbReference type="PROSITE" id="PS50102">
    <property type="entry name" value="RRM"/>
    <property type="match status" value="1"/>
</dbReference>
<dbReference type="VEuPathDB" id="FungiDB:C3_05540C_A"/>
<organism evidence="5 6">
    <name type="scientific">Candida albicans (strain SC5314 / ATCC MYA-2876)</name>
    <name type="common">Yeast</name>
    <dbReference type="NCBI Taxonomy" id="237561"/>
    <lineage>
        <taxon>Eukaryota</taxon>
        <taxon>Fungi</taxon>
        <taxon>Dikarya</taxon>
        <taxon>Ascomycota</taxon>
        <taxon>Saccharomycotina</taxon>
        <taxon>Pichiomycetes</taxon>
        <taxon>Debaryomycetaceae</taxon>
        <taxon>Candida/Lodderomyces clade</taxon>
        <taxon>Candida</taxon>
    </lineage>
</organism>
<dbReference type="GeneID" id="3643658"/>
<dbReference type="Proteomes" id="UP000000559">
    <property type="component" value="Chromosome 3"/>
</dbReference>
<dbReference type="EMBL" id="CP017625">
    <property type="protein sequence ID" value="AOW28565.1"/>
    <property type="molecule type" value="Genomic_DNA"/>
</dbReference>
<evidence type="ECO:0000313" key="5">
    <source>
        <dbReference type="EMBL" id="AOW28565.1"/>
    </source>
</evidence>
<sequence>MSSYEFPIVSVKNLPYNTSNSSLYEFFGKYGYINQIRINSSQPGTCFIIYHNIKNAQRAAQDLNGVNFNGRYLVTSMYQVDKSKINEEEMALRQEQLNLLKQQYSIK</sequence>
<accession>A0A1D8PKA1</accession>
<dbReference type="KEGG" id="cal:CAALFM_C305540CA"/>
<proteinExistence type="predicted"/>
<reference evidence="5 6" key="1">
    <citation type="journal article" date="2004" name="Proc. Natl. Acad. Sci. U.S.A.">
        <title>The diploid genome sequence of Candida albicans.</title>
        <authorList>
            <person name="Jones T."/>
            <person name="Federspiel N.A."/>
            <person name="Chibana H."/>
            <person name="Dungan J."/>
            <person name="Kalman S."/>
            <person name="Magee B.B."/>
            <person name="Newport G."/>
            <person name="Thorstenson Y.R."/>
            <person name="Agabian N."/>
            <person name="Magee P.T."/>
            <person name="Davis R.W."/>
            <person name="Scherer S."/>
        </authorList>
    </citation>
    <scope>NUCLEOTIDE SEQUENCE [LARGE SCALE GENOMIC DNA]</scope>
    <source>
        <strain evidence="6">SC5314 / ATCC MYA-2876</strain>
    </source>
</reference>
<name>A0A1D8PKA1_CANAL</name>
<evidence type="ECO:0000259" key="3">
    <source>
        <dbReference type="PROSITE" id="PS50102"/>
    </source>
</evidence>
<dbReference type="InParanoid" id="A0A1D8PKA1"/>